<proteinExistence type="inferred from homology"/>
<comment type="subcellular location">
    <subcellularLocation>
        <location evidence="1 8">Cell membrane</location>
        <topology evidence="1 8">Multi-pass membrane protein</topology>
    </subcellularLocation>
</comment>
<evidence type="ECO:0000256" key="1">
    <source>
        <dbReference type="ARBA" id="ARBA00004651"/>
    </source>
</evidence>
<dbReference type="PANTHER" id="PTHR30477:SF3">
    <property type="entry name" value="METAL TRANSPORT SYSTEM MEMBRANE PROTEIN CT_069-RELATED"/>
    <property type="match status" value="1"/>
</dbReference>
<feature type="transmembrane region" description="Helical" evidence="9">
    <location>
        <begin position="261"/>
        <end position="279"/>
    </location>
</feature>
<keyword evidence="4" id="KW-1003">Cell membrane</keyword>
<evidence type="ECO:0000256" key="5">
    <source>
        <dbReference type="ARBA" id="ARBA00022692"/>
    </source>
</evidence>
<evidence type="ECO:0000256" key="9">
    <source>
        <dbReference type="SAM" id="Phobius"/>
    </source>
</evidence>
<evidence type="ECO:0000256" key="6">
    <source>
        <dbReference type="ARBA" id="ARBA00022989"/>
    </source>
</evidence>
<evidence type="ECO:0000256" key="8">
    <source>
        <dbReference type="RuleBase" id="RU003943"/>
    </source>
</evidence>
<dbReference type="RefSeq" id="WP_218575204.1">
    <property type="nucleotide sequence ID" value="NZ_CP042425.1"/>
</dbReference>
<keyword evidence="7 9" id="KW-0472">Membrane</keyword>
<dbReference type="CDD" id="cd06550">
    <property type="entry name" value="TM_ABC_iron-siderophores_like"/>
    <property type="match status" value="1"/>
</dbReference>
<evidence type="ECO:0000256" key="3">
    <source>
        <dbReference type="ARBA" id="ARBA00022448"/>
    </source>
</evidence>
<dbReference type="AlphaFoldDB" id="A0A5C1ANK5"/>
<dbReference type="InterPro" id="IPR001626">
    <property type="entry name" value="ABC_TroCD"/>
</dbReference>
<evidence type="ECO:0000313" key="11">
    <source>
        <dbReference type="Proteomes" id="UP000324974"/>
    </source>
</evidence>
<feature type="transmembrane region" description="Helical" evidence="9">
    <location>
        <begin position="141"/>
        <end position="159"/>
    </location>
</feature>
<feature type="transmembrane region" description="Helical" evidence="9">
    <location>
        <begin position="91"/>
        <end position="113"/>
    </location>
</feature>
<dbReference type="SUPFAM" id="SSF81345">
    <property type="entry name" value="ABC transporter involved in vitamin B12 uptake, BtuC"/>
    <property type="match status" value="1"/>
</dbReference>
<comment type="similarity">
    <text evidence="2 8">Belongs to the ABC-3 integral membrane protein family.</text>
</comment>
<dbReference type="PANTHER" id="PTHR30477">
    <property type="entry name" value="ABC-TRANSPORTER METAL-BINDING PROTEIN"/>
    <property type="match status" value="1"/>
</dbReference>
<evidence type="ECO:0000313" key="10">
    <source>
        <dbReference type="EMBL" id="QEL19703.1"/>
    </source>
</evidence>
<dbReference type="GO" id="GO:0043190">
    <property type="term" value="C:ATP-binding cassette (ABC) transporter complex"/>
    <property type="evidence" value="ECO:0007669"/>
    <property type="project" value="InterPro"/>
</dbReference>
<sequence length="291" mass="30345">MIELFFDPTLQTVAMGTAAIGAMAGFIGTFAVIRRQSLQGDAISHAALPGLAAAFLLGARSPVVLVLGAALAGWVAMALVGAFSLSRRLTFDAALGGTLAVFFGIGLALLTYIKKHVRGAAEHGLERYLFGQAATLRESDLWAVLAVAGVAVAVVLALWKQFQLLSFDPDFAAVQGWRVRGLDWLLTALIVLTVVIGLQAVGVVLMSSLLVAPAVAAKQWQHRLGPLSALAAVFGAFAGFAGTIGSHLLSEEGRTVPTGPMIVISATAIVGVSILWALVRPRLVRKAVRST</sequence>
<evidence type="ECO:0000256" key="4">
    <source>
        <dbReference type="ARBA" id="ARBA00022475"/>
    </source>
</evidence>
<dbReference type="InterPro" id="IPR037294">
    <property type="entry name" value="ABC_BtuC-like"/>
</dbReference>
<dbReference type="KEGG" id="lrs:PX52LOC_06782"/>
<feature type="transmembrane region" description="Helical" evidence="9">
    <location>
        <begin position="184"/>
        <end position="212"/>
    </location>
</feature>
<feature type="transmembrane region" description="Helical" evidence="9">
    <location>
        <begin position="63"/>
        <end position="85"/>
    </location>
</feature>
<keyword evidence="11" id="KW-1185">Reference proteome</keyword>
<keyword evidence="5 8" id="KW-0812">Transmembrane</keyword>
<feature type="transmembrane region" description="Helical" evidence="9">
    <location>
        <begin position="224"/>
        <end position="249"/>
    </location>
</feature>
<dbReference type="Proteomes" id="UP000324974">
    <property type="component" value="Chromosome"/>
</dbReference>
<dbReference type="Pfam" id="PF00950">
    <property type="entry name" value="ABC-3"/>
    <property type="match status" value="1"/>
</dbReference>
<dbReference type="GO" id="GO:0055085">
    <property type="term" value="P:transmembrane transport"/>
    <property type="evidence" value="ECO:0007669"/>
    <property type="project" value="InterPro"/>
</dbReference>
<dbReference type="Gene3D" id="1.10.3470.10">
    <property type="entry name" value="ABC transporter involved in vitamin B12 uptake, BtuC"/>
    <property type="match status" value="1"/>
</dbReference>
<keyword evidence="3 8" id="KW-0813">Transport</keyword>
<reference evidence="11" key="1">
    <citation type="submission" date="2019-08" db="EMBL/GenBank/DDBJ databases">
        <title>Limnoglobus roseus gen. nov., sp. nov., a novel freshwater planctomycete with a giant genome from the family Gemmataceae.</title>
        <authorList>
            <person name="Kulichevskaya I.S."/>
            <person name="Naumoff D.G."/>
            <person name="Miroshnikov K."/>
            <person name="Ivanova A."/>
            <person name="Philippov D.A."/>
            <person name="Hakobyan A."/>
            <person name="Rijpstra I.C."/>
            <person name="Sinninghe Damste J.S."/>
            <person name="Liesack W."/>
            <person name="Dedysh S.N."/>
        </authorList>
    </citation>
    <scope>NUCLEOTIDE SEQUENCE [LARGE SCALE GENOMIC DNA]</scope>
    <source>
        <strain evidence="11">PX52</strain>
    </source>
</reference>
<feature type="transmembrane region" description="Helical" evidence="9">
    <location>
        <begin position="12"/>
        <end position="33"/>
    </location>
</feature>
<accession>A0A5C1ANK5</accession>
<name>A0A5C1ANK5_9BACT</name>
<dbReference type="EMBL" id="CP042425">
    <property type="protein sequence ID" value="QEL19703.1"/>
    <property type="molecule type" value="Genomic_DNA"/>
</dbReference>
<evidence type="ECO:0000256" key="7">
    <source>
        <dbReference type="ARBA" id="ARBA00023136"/>
    </source>
</evidence>
<gene>
    <name evidence="10" type="ORF">PX52LOC_06782</name>
</gene>
<organism evidence="10 11">
    <name type="scientific">Limnoglobus roseus</name>
    <dbReference type="NCBI Taxonomy" id="2598579"/>
    <lineage>
        <taxon>Bacteria</taxon>
        <taxon>Pseudomonadati</taxon>
        <taxon>Planctomycetota</taxon>
        <taxon>Planctomycetia</taxon>
        <taxon>Gemmatales</taxon>
        <taxon>Gemmataceae</taxon>
        <taxon>Limnoglobus</taxon>
    </lineage>
</organism>
<keyword evidence="6 9" id="KW-1133">Transmembrane helix</keyword>
<evidence type="ECO:0000256" key="2">
    <source>
        <dbReference type="ARBA" id="ARBA00008034"/>
    </source>
</evidence>
<dbReference type="GO" id="GO:0010043">
    <property type="term" value="P:response to zinc ion"/>
    <property type="evidence" value="ECO:0007669"/>
    <property type="project" value="TreeGrafter"/>
</dbReference>
<protein>
    <submittedName>
        <fullName evidence="10">Zinc ABC transporter permease</fullName>
    </submittedName>
</protein>